<keyword evidence="2" id="KW-0812">Transmembrane</keyword>
<protein>
    <recommendedName>
        <fullName evidence="5">DUF4245 domain-containing protein</fullName>
    </recommendedName>
</protein>
<dbReference type="Pfam" id="PF14030">
    <property type="entry name" value="DUF4245"/>
    <property type="match status" value="1"/>
</dbReference>
<comment type="caution">
    <text evidence="3">The sequence shown here is derived from an EMBL/GenBank/DDBJ whole genome shotgun (WGS) entry which is preliminary data.</text>
</comment>
<keyword evidence="2" id="KW-1133">Transmembrane helix</keyword>
<evidence type="ECO:0000256" key="2">
    <source>
        <dbReference type="SAM" id="Phobius"/>
    </source>
</evidence>
<feature type="region of interest" description="Disordered" evidence="1">
    <location>
        <begin position="204"/>
        <end position="223"/>
    </location>
</feature>
<dbReference type="Proteomes" id="UP001500221">
    <property type="component" value="Unassembled WGS sequence"/>
</dbReference>
<gene>
    <name evidence="3" type="ORF">GCM10023340_12070</name>
</gene>
<reference evidence="4" key="1">
    <citation type="journal article" date="2019" name="Int. J. Syst. Evol. Microbiol.">
        <title>The Global Catalogue of Microorganisms (GCM) 10K type strain sequencing project: providing services to taxonomists for standard genome sequencing and annotation.</title>
        <authorList>
            <consortium name="The Broad Institute Genomics Platform"/>
            <consortium name="The Broad Institute Genome Sequencing Center for Infectious Disease"/>
            <person name="Wu L."/>
            <person name="Ma J."/>
        </authorList>
    </citation>
    <scope>NUCLEOTIDE SEQUENCE [LARGE SCALE GENOMIC DNA]</scope>
    <source>
        <strain evidence="4">JCM 18459</strain>
    </source>
</reference>
<dbReference type="InterPro" id="IPR025339">
    <property type="entry name" value="DUF4245"/>
</dbReference>
<sequence>MGGVSESGGAEPTGRPGRYSRSASGLIGSMVVVVVIVVAFVLFRSVFSADVDATDREPVDYLDSVQQLQLSGFTVAYPARLPDGWIATDIDVDRVERPGSQPGIDLDLLTGSEKFVGVRQSDDDVDDLLESSGLDEPAEDDELQVDAEAGSGEAGGGLPTTWQGWRDEDGDDHAYSAVVGETVVLVYGSASVDDLATVVRSLTTAPVGDTPGVSPSAPSSASS</sequence>
<name>A0ABP9PDH0_9ACTN</name>
<feature type="transmembrane region" description="Helical" evidence="2">
    <location>
        <begin position="25"/>
        <end position="47"/>
    </location>
</feature>
<accession>A0ABP9PDH0</accession>
<proteinExistence type="predicted"/>
<dbReference type="EMBL" id="BAABKG010000001">
    <property type="protein sequence ID" value="GAA5144358.1"/>
    <property type="molecule type" value="Genomic_DNA"/>
</dbReference>
<feature type="region of interest" description="Disordered" evidence="1">
    <location>
        <begin position="149"/>
        <end position="169"/>
    </location>
</feature>
<organism evidence="3 4">
    <name type="scientific">Nocardioides marinquilinus</name>
    <dbReference type="NCBI Taxonomy" id="1210400"/>
    <lineage>
        <taxon>Bacteria</taxon>
        <taxon>Bacillati</taxon>
        <taxon>Actinomycetota</taxon>
        <taxon>Actinomycetes</taxon>
        <taxon>Propionibacteriales</taxon>
        <taxon>Nocardioidaceae</taxon>
        <taxon>Nocardioides</taxon>
    </lineage>
</organism>
<evidence type="ECO:0008006" key="5">
    <source>
        <dbReference type="Google" id="ProtNLM"/>
    </source>
</evidence>
<evidence type="ECO:0000313" key="4">
    <source>
        <dbReference type="Proteomes" id="UP001500221"/>
    </source>
</evidence>
<keyword evidence="4" id="KW-1185">Reference proteome</keyword>
<evidence type="ECO:0000256" key="1">
    <source>
        <dbReference type="SAM" id="MobiDB-lite"/>
    </source>
</evidence>
<keyword evidence="2" id="KW-0472">Membrane</keyword>
<feature type="compositionally biased region" description="Low complexity" evidence="1">
    <location>
        <begin position="214"/>
        <end position="223"/>
    </location>
</feature>
<evidence type="ECO:0000313" key="3">
    <source>
        <dbReference type="EMBL" id="GAA5144358.1"/>
    </source>
</evidence>